<dbReference type="AlphaFoldDB" id="A0A4V2NX19"/>
<dbReference type="InterPro" id="IPR017853">
    <property type="entry name" value="GH"/>
</dbReference>
<dbReference type="SUPFAM" id="SSF51445">
    <property type="entry name" value="(Trans)glycosidases"/>
    <property type="match status" value="1"/>
</dbReference>
<proteinExistence type="inferred from homology"/>
<accession>A0A4V2NX19</accession>
<dbReference type="Gene3D" id="3.20.20.80">
    <property type="entry name" value="Glycosidases"/>
    <property type="match status" value="1"/>
</dbReference>
<dbReference type="RefSeq" id="WP_131444508.1">
    <property type="nucleotide sequence ID" value="NZ_SJZB01000007.1"/>
</dbReference>
<evidence type="ECO:0000313" key="4">
    <source>
        <dbReference type="Proteomes" id="UP000295443"/>
    </source>
</evidence>
<dbReference type="InterPro" id="IPR013783">
    <property type="entry name" value="Ig-like_fold"/>
</dbReference>
<dbReference type="PANTHER" id="PTHR43002">
    <property type="entry name" value="GLYCOGEN DEBRANCHING ENZYME"/>
    <property type="match status" value="1"/>
</dbReference>
<evidence type="ECO:0000259" key="2">
    <source>
        <dbReference type="SMART" id="SM00642"/>
    </source>
</evidence>
<organism evidence="3 4">
    <name type="scientific">Parasulfuritortus cantonensis</name>
    <dbReference type="NCBI Taxonomy" id="2528202"/>
    <lineage>
        <taxon>Bacteria</taxon>
        <taxon>Pseudomonadati</taxon>
        <taxon>Pseudomonadota</taxon>
        <taxon>Betaproteobacteria</taxon>
        <taxon>Nitrosomonadales</taxon>
        <taxon>Thiobacillaceae</taxon>
        <taxon>Parasulfuritortus</taxon>
    </lineage>
</organism>
<dbReference type="GO" id="GO:0005975">
    <property type="term" value="P:carbohydrate metabolic process"/>
    <property type="evidence" value="ECO:0007669"/>
    <property type="project" value="InterPro"/>
</dbReference>
<dbReference type="Gene3D" id="2.60.40.10">
    <property type="entry name" value="Immunoglobulins"/>
    <property type="match status" value="1"/>
</dbReference>
<dbReference type="SUPFAM" id="SSF81296">
    <property type="entry name" value="E set domains"/>
    <property type="match status" value="1"/>
</dbReference>
<evidence type="ECO:0000313" key="3">
    <source>
        <dbReference type="EMBL" id="TCJ19512.1"/>
    </source>
</evidence>
<feature type="domain" description="Glycosyl hydrolase family 13 catalytic" evidence="2">
    <location>
        <begin position="133"/>
        <end position="465"/>
    </location>
</feature>
<dbReference type="OrthoDB" id="3236218at2"/>
<comment type="similarity">
    <text evidence="1">Belongs to the glycosyl hydrolase 13 family.</text>
</comment>
<dbReference type="SMART" id="SM00642">
    <property type="entry name" value="Aamy"/>
    <property type="match status" value="1"/>
</dbReference>
<reference evidence="3 4" key="1">
    <citation type="submission" date="2019-03" db="EMBL/GenBank/DDBJ databases">
        <title>Genome sequence of Thiobacillaceae bacterium LSR1, a sulfur-oxidizing bacterium isolated from freshwater sediment.</title>
        <authorList>
            <person name="Li S."/>
        </authorList>
    </citation>
    <scope>NUCLEOTIDE SEQUENCE [LARGE SCALE GENOMIC DNA]</scope>
    <source>
        <strain evidence="3 4">LSR1</strain>
    </source>
</reference>
<gene>
    <name evidence="3" type="ORF">EZJ19_01355</name>
</gene>
<dbReference type="InterPro" id="IPR014756">
    <property type="entry name" value="Ig_E-set"/>
</dbReference>
<name>A0A4V2NX19_9PROT</name>
<comment type="caution">
    <text evidence="3">The sequence shown here is derived from an EMBL/GenBank/DDBJ whole genome shotgun (WGS) entry which is preliminary data.</text>
</comment>
<sequence>MLWTLLFRPLIEFYQPEADAVSLVVEKQDEAWPMKPDGNGNWTTRLRLPFRQLHGRAYHFEVRRAGRTYAVADPLAPRTERGAHGIGSRFSDLSYRWQTRRFKAPALCDLVIYEAHLPALSRHESAAVHEAGHRGTYAGARAPAVLAHLKRLQVAVEFLPLHASDGLLGQDWGYFSTSFHAMRDGYAHDKCEVNREVMAVVDAMHHRGIPVILDVVFNHGGELWVKAWGKDVVYRKHANGDFCHGSGCGPTIRSEHPRIRELIIQTLLHLVRDYRFDGFRFDLGALHDKETMLAVDRRLPAHLYLIAEPWALGGTQWGKADMHGAFAGTRWAVWNDDFREAGKTFVSGRGSHLDRDRLMRAIMGSHVDDGGWACRPQQSINYLSSHDGRTLADFLDGDKRRVFLGMLLVMTSQGVPMLGEGSELMHSKHGHDNSYDRPDLNRIDWRNGDAHADLVEAVAGLIALRKQAPHFRYTRRLAQRQHDNGRWDIDWIYPTGYPHHDNVNAIGYIIKPPRESSVWRWRWPKLVVLLNGSTVGANFRLPQGEWKIIVDGDGLRVDADGIAGVPPARTDYHVHGGTGVVLAPA</sequence>
<protein>
    <recommendedName>
        <fullName evidence="2">Glycosyl hydrolase family 13 catalytic domain-containing protein</fullName>
    </recommendedName>
</protein>
<dbReference type="InterPro" id="IPR006047">
    <property type="entry name" value="GH13_cat_dom"/>
</dbReference>
<evidence type="ECO:0000256" key="1">
    <source>
        <dbReference type="ARBA" id="ARBA00008061"/>
    </source>
</evidence>
<keyword evidence="4" id="KW-1185">Reference proteome</keyword>
<dbReference type="Proteomes" id="UP000295443">
    <property type="component" value="Unassembled WGS sequence"/>
</dbReference>
<dbReference type="EMBL" id="SJZB01000007">
    <property type="protein sequence ID" value="TCJ19512.1"/>
    <property type="molecule type" value="Genomic_DNA"/>
</dbReference>